<dbReference type="Proteomes" id="UP000535501">
    <property type="component" value="Unassembled WGS sequence"/>
</dbReference>
<keyword evidence="1" id="KW-0732">Signal</keyword>
<feature type="chain" id="PRO_5030862293" evidence="1">
    <location>
        <begin position="25"/>
        <end position="295"/>
    </location>
</feature>
<proteinExistence type="predicted"/>
<protein>
    <submittedName>
        <fullName evidence="2">Pimeloyl-ACP methyl ester carboxylesterase</fullName>
    </submittedName>
</protein>
<reference evidence="2 3" key="1">
    <citation type="submission" date="2020-08" db="EMBL/GenBank/DDBJ databases">
        <title>Genomic Encyclopedia of Type Strains, Phase IV (KMG-IV): sequencing the most valuable type-strain genomes for metagenomic binning, comparative biology and taxonomic classification.</title>
        <authorList>
            <person name="Goeker M."/>
        </authorList>
    </citation>
    <scope>NUCLEOTIDE SEQUENCE [LARGE SCALE GENOMIC DNA]</scope>
    <source>
        <strain evidence="2 3">DSM 102134</strain>
    </source>
</reference>
<keyword evidence="3" id="KW-1185">Reference proteome</keyword>
<dbReference type="Gene3D" id="3.40.50.1820">
    <property type="entry name" value="alpha/beta hydrolase"/>
    <property type="match status" value="1"/>
</dbReference>
<evidence type="ECO:0000256" key="1">
    <source>
        <dbReference type="SAM" id="SignalP"/>
    </source>
</evidence>
<dbReference type="EMBL" id="JACHEJ010000002">
    <property type="protein sequence ID" value="MBB6179545.1"/>
    <property type="molecule type" value="Genomic_DNA"/>
</dbReference>
<dbReference type="InterPro" id="IPR029058">
    <property type="entry name" value="AB_hydrolase_fold"/>
</dbReference>
<dbReference type="SUPFAM" id="SSF53474">
    <property type="entry name" value="alpha/beta-Hydrolases"/>
    <property type="match status" value="1"/>
</dbReference>
<accession>A0A7W9YW89</accession>
<dbReference type="AlphaFoldDB" id="A0A7W9YW89"/>
<sequence length="295" mass="32126">MSTVHFALATAFALVMTAFSAAPALPQEGSIKPYKDALFSRFPVLETADGGAYEVIDYQELRDINERDQVPERRVKSSYVSMGVKRYQENETLQLGGRLIDVTRVGKQKNAAFTVIFVHGRGGDRRLGANDYSFGGNFNRLKNLAVMNGGTYYAPSVTSFDGSGAEEIALLIRHAFEQSRGRPVLLACASMGGTVCSHIARDREAVHYLSGLAVLGGPPDPGYATTPAAKRRLPLYLSHGSADSVYSLEGQAAVYRKLQQAGYPVRLTVFNTGGHGTPIRMTDWRKLLTFLLNGN</sequence>
<dbReference type="RefSeq" id="WP_077545995.1">
    <property type="nucleotide sequence ID" value="NZ_JACHEJ010000002.1"/>
</dbReference>
<organism evidence="2 3">
    <name type="scientific">Pseudorhizobium flavum</name>
    <dbReference type="NCBI Taxonomy" id="1335061"/>
    <lineage>
        <taxon>Bacteria</taxon>
        <taxon>Pseudomonadati</taxon>
        <taxon>Pseudomonadota</taxon>
        <taxon>Alphaproteobacteria</taxon>
        <taxon>Hyphomicrobiales</taxon>
        <taxon>Rhizobiaceae</taxon>
        <taxon>Rhizobium/Agrobacterium group</taxon>
        <taxon>Pseudorhizobium</taxon>
    </lineage>
</organism>
<evidence type="ECO:0000313" key="3">
    <source>
        <dbReference type="Proteomes" id="UP000535501"/>
    </source>
</evidence>
<gene>
    <name evidence="2" type="ORF">HNQ75_001499</name>
</gene>
<evidence type="ECO:0000313" key="2">
    <source>
        <dbReference type="EMBL" id="MBB6179545.1"/>
    </source>
</evidence>
<feature type="signal peptide" evidence="1">
    <location>
        <begin position="1"/>
        <end position="24"/>
    </location>
</feature>
<name>A0A7W9YW89_9HYPH</name>
<comment type="caution">
    <text evidence="2">The sequence shown here is derived from an EMBL/GenBank/DDBJ whole genome shotgun (WGS) entry which is preliminary data.</text>
</comment>